<evidence type="ECO:0000259" key="7">
    <source>
        <dbReference type="PROSITE" id="PS50111"/>
    </source>
</evidence>
<feature type="domain" description="Methyl-accepting transducer" evidence="7">
    <location>
        <begin position="261"/>
        <end position="497"/>
    </location>
</feature>
<dbReference type="PANTHER" id="PTHR32089:SF120">
    <property type="entry name" value="METHYL-ACCEPTING CHEMOTAXIS PROTEIN TLPQ"/>
    <property type="match status" value="1"/>
</dbReference>
<protein>
    <submittedName>
        <fullName evidence="10">Methyl-accepting chemotaxis protein</fullName>
    </submittedName>
</protein>
<dbReference type="SMART" id="SM00283">
    <property type="entry name" value="MA"/>
    <property type="match status" value="1"/>
</dbReference>
<dbReference type="Gene3D" id="1.10.287.950">
    <property type="entry name" value="Methyl-accepting chemotaxis protein"/>
    <property type="match status" value="1"/>
</dbReference>
<keyword evidence="6" id="KW-1133">Transmembrane helix</keyword>
<evidence type="ECO:0000256" key="6">
    <source>
        <dbReference type="SAM" id="Phobius"/>
    </source>
</evidence>
<keyword evidence="6" id="KW-0812">Transmembrane</keyword>
<dbReference type="PROSITE" id="PS50111">
    <property type="entry name" value="CHEMOTAXIS_TRANSDUC_2"/>
    <property type="match status" value="1"/>
</dbReference>
<evidence type="ECO:0000313" key="10">
    <source>
        <dbReference type="EMBL" id="PQJ88240.1"/>
    </source>
</evidence>
<feature type="domain" description="HAMP" evidence="9">
    <location>
        <begin position="204"/>
        <end position="256"/>
    </location>
</feature>
<dbReference type="CDD" id="cd06225">
    <property type="entry name" value="HAMP"/>
    <property type="match status" value="1"/>
</dbReference>
<dbReference type="Pfam" id="PF00015">
    <property type="entry name" value="MCPsignal"/>
    <property type="match status" value="1"/>
</dbReference>
<gene>
    <name evidence="10" type="ORF">BTO22_00965</name>
</gene>
<dbReference type="EMBL" id="MSCO01000001">
    <property type="protein sequence ID" value="PQJ88240.1"/>
    <property type="molecule type" value="Genomic_DNA"/>
</dbReference>
<dbReference type="SUPFAM" id="SSF58104">
    <property type="entry name" value="Methyl-accepting chemotaxis protein (MCP) signaling domain"/>
    <property type="match status" value="1"/>
</dbReference>
<organism evidence="10 11">
    <name type="scientific">Aliivibrio sifiae</name>
    <dbReference type="NCBI Taxonomy" id="566293"/>
    <lineage>
        <taxon>Bacteria</taxon>
        <taxon>Pseudomonadati</taxon>
        <taxon>Pseudomonadota</taxon>
        <taxon>Gammaproteobacteria</taxon>
        <taxon>Vibrionales</taxon>
        <taxon>Vibrionaceae</taxon>
        <taxon>Aliivibrio</taxon>
    </lineage>
</organism>
<comment type="subcellular location">
    <subcellularLocation>
        <location evidence="1">Cell inner membrane</location>
        <topology evidence="1">Multi-pass membrane protein</topology>
    </subcellularLocation>
</comment>
<dbReference type="Pfam" id="PF00672">
    <property type="entry name" value="HAMP"/>
    <property type="match status" value="1"/>
</dbReference>
<evidence type="ECO:0000256" key="4">
    <source>
        <dbReference type="ARBA" id="ARBA00029447"/>
    </source>
</evidence>
<dbReference type="GO" id="GO:0007165">
    <property type="term" value="P:signal transduction"/>
    <property type="evidence" value="ECO:0007669"/>
    <property type="project" value="UniProtKB-KW"/>
</dbReference>
<evidence type="ECO:0000313" key="11">
    <source>
        <dbReference type="Proteomes" id="UP000239263"/>
    </source>
</evidence>
<keyword evidence="2" id="KW-1003">Cell membrane</keyword>
<dbReference type="GO" id="GO:0004888">
    <property type="term" value="F:transmembrane signaling receptor activity"/>
    <property type="evidence" value="ECO:0007669"/>
    <property type="project" value="InterPro"/>
</dbReference>
<evidence type="ECO:0000259" key="9">
    <source>
        <dbReference type="PROSITE" id="PS50885"/>
    </source>
</evidence>
<evidence type="ECO:0000256" key="1">
    <source>
        <dbReference type="ARBA" id="ARBA00004429"/>
    </source>
</evidence>
<keyword evidence="2" id="KW-0997">Cell inner membrane</keyword>
<dbReference type="CDD" id="cd18774">
    <property type="entry name" value="PDC2_HK_sensor"/>
    <property type="match status" value="1"/>
</dbReference>
<dbReference type="PANTHER" id="PTHR32089">
    <property type="entry name" value="METHYL-ACCEPTING CHEMOTAXIS PROTEIN MCPB"/>
    <property type="match status" value="1"/>
</dbReference>
<keyword evidence="3 5" id="KW-0807">Transducer</keyword>
<dbReference type="PROSITE" id="PS50885">
    <property type="entry name" value="HAMP"/>
    <property type="match status" value="1"/>
</dbReference>
<dbReference type="CDD" id="cd11386">
    <property type="entry name" value="MCP_signal"/>
    <property type="match status" value="1"/>
</dbReference>
<dbReference type="AlphaFoldDB" id="A0A2S7XA56"/>
<comment type="similarity">
    <text evidence="4">Belongs to the methyl-accepting chemotaxis (MCP) protein family.</text>
</comment>
<comment type="caution">
    <text evidence="10">The sequence shown here is derived from an EMBL/GenBank/DDBJ whole genome shotgun (WGS) entry which is preliminary data.</text>
</comment>
<dbReference type="InterPro" id="IPR000727">
    <property type="entry name" value="T_SNARE_dom"/>
</dbReference>
<dbReference type="GO" id="GO:0006935">
    <property type="term" value="P:chemotaxis"/>
    <property type="evidence" value="ECO:0007669"/>
    <property type="project" value="InterPro"/>
</dbReference>
<evidence type="ECO:0000256" key="2">
    <source>
        <dbReference type="ARBA" id="ARBA00022519"/>
    </source>
</evidence>
<dbReference type="RefSeq" id="WP_060992583.1">
    <property type="nucleotide sequence ID" value="NZ_CAWNRT010000001.1"/>
</dbReference>
<dbReference type="InterPro" id="IPR004090">
    <property type="entry name" value="Chemotax_Me-accpt_rcpt"/>
</dbReference>
<dbReference type="InterPro" id="IPR003660">
    <property type="entry name" value="HAMP_dom"/>
</dbReference>
<feature type="domain" description="T-SNARE coiled-coil homology" evidence="8">
    <location>
        <begin position="448"/>
        <end position="510"/>
    </location>
</feature>
<sequence>MLTIAFKPWERLVTDIKLVPKLVILMVFSTVLLVSKQLWDANTFYQAVITIQKEQAKESAIASAELVDSILSNKPNGKELASEAISIQSNALAKGNYVYVIDRDSGKVFGHQSVKSLSSLSSSLDEGRSLKEVLQGLSSQKAYSLNDHSRYEFAVKVPSHNWVVVASQTSESAEVYYQDYLFQVIWQTIVMIVAFMVILLGASSIMLRQMRYLNASMKEIAAQNLSEPVEMNCKDEFGDLARELNKTRLQLKSVVETQLAASQELSSLTEIMTISMEGTKEAAQEEFAEIDQLATAMSEMSSTVQNVAENARNASAGTEQAQEQAKVGQQFVEGTIVKIQALSGDIAASAEVVNQVEERVMSISSVVETIRGISEQTNLLALNAAIEAARAGDAGRGFAVVADEVRNLAQSTQGATVEIQDMITQLQNSANQAVELMEKSVVEAAEGVELVTNAGTELNSIVSQVSSINEMNFQIASAAEQQSSVAEEMDQNLTNVRELVDASVVVMTELTETSEEMQKNAEELEEKMKVFKI</sequence>
<name>A0A2S7XA56_9GAMM</name>
<dbReference type="InterPro" id="IPR004089">
    <property type="entry name" value="MCPsignal_dom"/>
</dbReference>
<dbReference type="Proteomes" id="UP000239263">
    <property type="component" value="Unassembled WGS sequence"/>
</dbReference>
<feature type="transmembrane region" description="Helical" evidence="6">
    <location>
        <begin position="184"/>
        <end position="207"/>
    </location>
</feature>
<evidence type="ECO:0000256" key="3">
    <source>
        <dbReference type="ARBA" id="ARBA00023224"/>
    </source>
</evidence>
<dbReference type="GO" id="GO:0005886">
    <property type="term" value="C:plasma membrane"/>
    <property type="evidence" value="ECO:0007669"/>
    <property type="project" value="UniProtKB-SubCell"/>
</dbReference>
<keyword evidence="6" id="KW-0472">Membrane</keyword>
<proteinExistence type="inferred from homology"/>
<dbReference type="FunFam" id="1.10.287.950:FF:000001">
    <property type="entry name" value="Methyl-accepting chemotaxis sensory transducer"/>
    <property type="match status" value="1"/>
</dbReference>
<dbReference type="OrthoDB" id="2489132at2"/>
<evidence type="ECO:0000256" key="5">
    <source>
        <dbReference type="PROSITE-ProRule" id="PRU00284"/>
    </source>
</evidence>
<reference evidence="10 11" key="1">
    <citation type="submission" date="2016-12" db="EMBL/GenBank/DDBJ databases">
        <title>Diversity of luminous bacteria.</title>
        <authorList>
            <person name="Yoshizawa S."/>
            <person name="Kogure K."/>
        </authorList>
    </citation>
    <scope>NUCLEOTIDE SEQUENCE [LARGE SCALE GENOMIC DNA]</scope>
    <source>
        <strain evidence="10 11">ATCC 33715</strain>
    </source>
</reference>
<dbReference type="PROSITE" id="PS50192">
    <property type="entry name" value="T_SNARE"/>
    <property type="match status" value="1"/>
</dbReference>
<dbReference type="SMART" id="SM00304">
    <property type="entry name" value="HAMP"/>
    <property type="match status" value="1"/>
</dbReference>
<dbReference type="PRINTS" id="PR00260">
    <property type="entry name" value="CHEMTRNSDUCR"/>
</dbReference>
<accession>A0A2S7XA56</accession>
<evidence type="ECO:0000259" key="8">
    <source>
        <dbReference type="PROSITE" id="PS50192"/>
    </source>
</evidence>